<feature type="region of interest" description="Disordered" evidence="1">
    <location>
        <begin position="33"/>
        <end position="54"/>
    </location>
</feature>
<evidence type="ECO:0000256" key="1">
    <source>
        <dbReference type="SAM" id="MobiDB-lite"/>
    </source>
</evidence>
<evidence type="ECO:0000313" key="3">
    <source>
        <dbReference type="Proteomes" id="UP000054549"/>
    </source>
</evidence>
<gene>
    <name evidence="2" type="ORF">M378DRAFT_904215</name>
</gene>
<dbReference type="Proteomes" id="UP000054549">
    <property type="component" value="Unassembled WGS sequence"/>
</dbReference>
<dbReference type="EMBL" id="KN818927">
    <property type="protein sequence ID" value="KIL54125.1"/>
    <property type="molecule type" value="Genomic_DNA"/>
</dbReference>
<keyword evidence="3" id="KW-1185">Reference proteome</keyword>
<reference evidence="2 3" key="1">
    <citation type="submission" date="2014-04" db="EMBL/GenBank/DDBJ databases">
        <title>Evolutionary Origins and Diversification of the Mycorrhizal Mutualists.</title>
        <authorList>
            <consortium name="DOE Joint Genome Institute"/>
            <consortium name="Mycorrhizal Genomics Consortium"/>
            <person name="Kohler A."/>
            <person name="Kuo A."/>
            <person name="Nagy L.G."/>
            <person name="Floudas D."/>
            <person name="Copeland A."/>
            <person name="Barry K.W."/>
            <person name="Cichocki N."/>
            <person name="Veneault-Fourrey C."/>
            <person name="LaButti K."/>
            <person name="Lindquist E.A."/>
            <person name="Lipzen A."/>
            <person name="Lundell T."/>
            <person name="Morin E."/>
            <person name="Murat C."/>
            <person name="Riley R."/>
            <person name="Ohm R."/>
            <person name="Sun H."/>
            <person name="Tunlid A."/>
            <person name="Henrissat B."/>
            <person name="Grigoriev I.V."/>
            <person name="Hibbett D.S."/>
            <person name="Martin F."/>
        </authorList>
    </citation>
    <scope>NUCLEOTIDE SEQUENCE [LARGE SCALE GENOMIC DNA]</scope>
    <source>
        <strain evidence="2 3">Koide BX008</strain>
    </source>
</reference>
<name>A0A0C2RV57_AMAMK</name>
<dbReference type="HOGENOM" id="CLU_3049867_0_0_1"/>
<protein>
    <submittedName>
        <fullName evidence="2">Uncharacterized protein</fullName>
    </submittedName>
</protein>
<dbReference type="AlphaFoldDB" id="A0A0C2RV57"/>
<accession>A0A0C2RV57</accession>
<feature type="compositionally biased region" description="Pro residues" evidence="1">
    <location>
        <begin position="37"/>
        <end position="54"/>
    </location>
</feature>
<sequence length="54" mass="6363">MEENKCIMYVCLQGLNKEGDVMRERNQREVVLDRGKPPPFFSYPHPYPQKPLPS</sequence>
<proteinExistence type="predicted"/>
<organism evidence="2 3">
    <name type="scientific">Amanita muscaria (strain Koide BX008)</name>
    <dbReference type="NCBI Taxonomy" id="946122"/>
    <lineage>
        <taxon>Eukaryota</taxon>
        <taxon>Fungi</taxon>
        <taxon>Dikarya</taxon>
        <taxon>Basidiomycota</taxon>
        <taxon>Agaricomycotina</taxon>
        <taxon>Agaricomycetes</taxon>
        <taxon>Agaricomycetidae</taxon>
        <taxon>Agaricales</taxon>
        <taxon>Pluteineae</taxon>
        <taxon>Amanitaceae</taxon>
        <taxon>Amanita</taxon>
    </lineage>
</organism>
<dbReference type="InParanoid" id="A0A0C2RV57"/>
<evidence type="ECO:0000313" key="2">
    <source>
        <dbReference type="EMBL" id="KIL54125.1"/>
    </source>
</evidence>